<comment type="caution">
    <text evidence="1">The sequence shown here is derived from an EMBL/GenBank/DDBJ whole genome shotgun (WGS) entry which is preliminary data.</text>
</comment>
<protein>
    <submittedName>
        <fullName evidence="1">Uncharacterized protein</fullName>
    </submittedName>
</protein>
<evidence type="ECO:0000313" key="2">
    <source>
        <dbReference type="Proteomes" id="UP001163603"/>
    </source>
</evidence>
<sequence length="111" mass="12807">MTTTTIQLKGQSTLAPTHFVAVLYQRDQQEVASKIKEPTSQPVRYFPMKFLIWRDLLERSGCTLDLTRNKLVDIPMDISKLINMQRLLMVKCCPPPPATTFLALHPKFIYQ</sequence>
<name>A0ACC0Y479_9ROSI</name>
<accession>A0ACC0Y479</accession>
<reference evidence="2" key="1">
    <citation type="journal article" date="2023" name="G3 (Bethesda)">
        <title>Genome assembly and association tests identify interacting loci associated with vigor, precocity, and sex in interspecific pistachio rootstocks.</title>
        <authorList>
            <person name="Palmer W."/>
            <person name="Jacygrad E."/>
            <person name="Sagayaradj S."/>
            <person name="Cavanaugh K."/>
            <person name="Han R."/>
            <person name="Bertier L."/>
            <person name="Beede B."/>
            <person name="Kafkas S."/>
            <person name="Golino D."/>
            <person name="Preece J."/>
            <person name="Michelmore R."/>
        </authorList>
    </citation>
    <scope>NUCLEOTIDE SEQUENCE [LARGE SCALE GENOMIC DNA]</scope>
</reference>
<proteinExistence type="predicted"/>
<evidence type="ECO:0000313" key="1">
    <source>
        <dbReference type="EMBL" id="KAJ0030066.1"/>
    </source>
</evidence>
<dbReference type="Proteomes" id="UP001163603">
    <property type="component" value="Chromosome 8"/>
</dbReference>
<organism evidence="1 2">
    <name type="scientific">Pistacia integerrima</name>
    <dbReference type="NCBI Taxonomy" id="434235"/>
    <lineage>
        <taxon>Eukaryota</taxon>
        <taxon>Viridiplantae</taxon>
        <taxon>Streptophyta</taxon>
        <taxon>Embryophyta</taxon>
        <taxon>Tracheophyta</taxon>
        <taxon>Spermatophyta</taxon>
        <taxon>Magnoliopsida</taxon>
        <taxon>eudicotyledons</taxon>
        <taxon>Gunneridae</taxon>
        <taxon>Pentapetalae</taxon>
        <taxon>rosids</taxon>
        <taxon>malvids</taxon>
        <taxon>Sapindales</taxon>
        <taxon>Anacardiaceae</taxon>
        <taxon>Pistacia</taxon>
    </lineage>
</organism>
<keyword evidence="2" id="KW-1185">Reference proteome</keyword>
<dbReference type="EMBL" id="CM047743">
    <property type="protein sequence ID" value="KAJ0030066.1"/>
    <property type="molecule type" value="Genomic_DNA"/>
</dbReference>
<gene>
    <name evidence="1" type="ORF">Pint_13135</name>
</gene>